<protein>
    <submittedName>
        <fullName evidence="1">Uncharacterized protein</fullName>
    </submittedName>
</protein>
<name>A0A8J3AID6_9BIFI</name>
<gene>
    <name evidence="1" type="ORF">GCM10007377_13420</name>
</gene>
<sequence>MFRNGTALFKYYVSVEWANRGINVDKQTSVNSAKTHWAFSCVGRIANFYKCPIKYYSECVVYGILCVRYIAKCNANASGVYAHWD</sequence>
<evidence type="ECO:0000313" key="2">
    <source>
        <dbReference type="Proteomes" id="UP000619536"/>
    </source>
</evidence>
<evidence type="ECO:0000313" key="1">
    <source>
        <dbReference type="EMBL" id="GGI14938.1"/>
    </source>
</evidence>
<accession>A0A8J3AID6</accession>
<dbReference type="AlphaFoldDB" id="A0A8J3AID6"/>
<reference evidence="1" key="1">
    <citation type="journal article" date="2014" name="Int. J. Syst. Evol. Microbiol.">
        <title>Complete genome sequence of Corynebacterium casei LMG S-19264T (=DSM 44701T), isolated from a smear-ripened cheese.</title>
        <authorList>
            <consortium name="US DOE Joint Genome Institute (JGI-PGF)"/>
            <person name="Walter F."/>
            <person name="Albersmeier A."/>
            <person name="Kalinowski J."/>
            <person name="Ruckert C."/>
        </authorList>
    </citation>
    <scope>NUCLEOTIDE SEQUENCE</scope>
    <source>
        <strain evidence="1">CCM 8606</strain>
    </source>
</reference>
<reference evidence="1" key="2">
    <citation type="submission" date="2020-09" db="EMBL/GenBank/DDBJ databases">
        <authorList>
            <person name="Sun Q."/>
            <person name="Sedlacek I."/>
        </authorList>
    </citation>
    <scope>NUCLEOTIDE SEQUENCE</scope>
    <source>
        <strain evidence="1">CCM 8606</strain>
    </source>
</reference>
<keyword evidence="2" id="KW-1185">Reference proteome</keyword>
<dbReference type="EMBL" id="BMDH01000003">
    <property type="protein sequence ID" value="GGI14938.1"/>
    <property type="molecule type" value="Genomic_DNA"/>
</dbReference>
<proteinExistence type="predicted"/>
<dbReference type="Proteomes" id="UP000619536">
    <property type="component" value="Unassembled WGS sequence"/>
</dbReference>
<comment type="caution">
    <text evidence="1">The sequence shown here is derived from an EMBL/GenBank/DDBJ whole genome shotgun (WGS) entry which is preliminary data.</text>
</comment>
<organism evidence="1 2">
    <name type="scientific">Galliscardovia ingluviei</name>
    <dbReference type="NCBI Taxonomy" id="1769422"/>
    <lineage>
        <taxon>Bacteria</taxon>
        <taxon>Bacillati</taxon>
        <taxon>Actinomycetota</taxon>
        <taxon>Actinomycetes</taxon>
        <taxon>Bifidobacteriales</taxon>
        <taxon>Bifidobacteriaceae</taxon>
        <taxon>Galliscardovia</taxon>
    </lineage>
</organism>